<gene>
    <name evidence="7" type="ORF">N1028_11905</name>
</gene>
<dbReference type="InterPro" id="IPR015421">
    <property type="entry name" value="PyrdxlP-dep_Trfase_major"/>
</dbReference>
<dbReference type="PROSITE" id="PS50949">
    <property type="entry name" value="HTH_GNTR"/>
    <property type="match status" value="1"/>
</dbReference>
<comment type="caution">
    <text evidence="7">The sequence shown here is derived from an EMBL/GenBank/DDBJ whole genome shotgun (WGS) entry which is preliminary data.</text>
</comment>
<dbReference type="GO" id="GO:0003677">
    <property type="term" value="F:DNA binding"/>
    <property type="evidence" value="ECO:0007669"/>
    <property type="project" value="UniProtKB-KW"/>
</dbReference>
<dbReference type="InterPro" id="IPR015424">
    <property type="entry name" value="PyrdxlP-dep_Trfase"/>
</dbReference>
<dbReference type="InterPro" id="IPR036390">
    <property type="entry name" value="WH_DNA-bd_sf"/>
</dbReference>
<sequence>MNNGSSAERIATELRAELAGAPVGSRVPSTRALTERFGASPVTVQQAMRLLVRQGLVESRPGAGTFVRPSAPAPRADFGWQTAALGPVPSGGAEVGSTLQNPTDDVIALHSGYPADDLLPVRAVRAALARASRSRSAIDRPPAAGLPELRTWFAHEVAESAPAGGAAGGAPAASDVVVMPGGQSALSSVFRALARPGDTVLMESPGYWGAIAAALQAGLVVVPVPRTGDGAVDPVVLAEAFERTRARLFYAMPHFANPTGSAWSPREASAILDVVRQNAAFLVEDDWAHDFALDVPVRPLVAGDPDGHVVYVRSLTKSLSPAVRIAAVIARGPAGSRIRTDRVIDGLYVSGVLQTAALEVVTAPGWPAHGRRMREQLRRRRDALVALVEAHLPGTLTAVPAGGLNLWLRLPDGSDAERFTAEAAVRGVLVSPGAEWFPAEPTGPFVRLNYSGPDPSRFGEAVRTLADCL</sequence>
<dbReference type="Gene3D" id="1.10.10.10">
    <property type="entry name" value="Winged helix-like DNA-binding domain superfamily/Winged helix DNA-binding domain"/>
    <property type="match status" value="1"/>
</dbReference>
<dbReference type="InterPro" id="IPR004839">
    <property type="entry name" value="Aminotransferase_I/II_large"/>
</dbReference>
<dbReference type="PANTHER" id="PTHR46577:SF2">
    <property type="entry name" value="TRANSCRIPTIONAL REGULATORY PROTEIN"/>
    <property type="match status" value="1"/>
</dbReference>
<name>A0AA41XHI7_9MICO</name>
<dbReference type="GO" id="GO:0003700">
    <property type="term" value="F:DNA-binding transcription factor activity"/>
    <property type="evidence" value="ECO:0007669"/>
    <property type="project" value="InterPro"/>
</dbReference>
<keyword evidence="3" id="KW-0805">Transcription regulation</keyword>
<feature type="domain" description="HTH gntR-type" evidence="6">
    <location>
        <begin position="4"/>
        <end position="70"/>
    </location>
</feature>
<dbReference type="Gene3D" id="3.90.1150.10">
    <property type="entry name" value="Aspartate Aminotransferase, domain 1"/>
    <property type="match status" value="1"/>
</dbReference>
<dbReference type="RefSeq" id="WP_259529177.1">
    <property type="nucleotide sequence ID" value="NZ_JANLCK010000006.1"/>
</dbReference>
<organism evidence="7 8">
    <name type="scientific">Herbiconiux oxytropis</name>
    <dbReference type="NCBI Taxonomy" id="2970915"/>
    <lineage>
        <taxon>Bacteria</taxon>
        <taxon>Bacillati</taxon>
        <taxon>Actinomycetota</taxon>
        <taxon>Actinomycetes</taxon>
        <taxon>Micrococcales</taxon>
        <taxon>Microbacteriaceae</taxon>
        <taxon>Herbiconiux</taxon>
    </lineage>
</organism>
<dbReference type="PANTHER" id="PTHR46577">
    <property type="entry name" value="HTH-TYPE TRANSCRIPTIONAL REGULATORY PROTEIN GABR"/>
    <property type="match status" value="1"/>
</dbReference>
<protein>
    <submittedName>
        <fullName evidence="7">PLP-dependent aminotransferase family protein</fullName>
    </submittedName>
</protein>
<dbReference type="SMART" id="SM00345">
    <property type="entry name" value="HTH_GNTR"/>
    <property type="match status" value="1"/>
</dbReference>
<evidence type="ECO:0000256" key="2">
    <source>
        <dbReference type="ARBA" id="ARBA00022898"/>
    </source>
</evidence>
<evidence type="ECO:0000256" key="4">
    <source>
        <dbReference type="ARBA" id="ARBA00023125"/>
    </source>
</evidence>
<keyword evidence="4" id="KW-0238">DNA-binding</keyword>
<evidence type="ECO:0000259" key="6">
    <source>
        <dbReference type="PROSITE" id="PS50949"/>
    </source>
</evidence>
<dbReference type="Proteomes" id="UP001165587">
    <property type="component" value="Unassembled WGS sequence"/>
</dbReference>
<evidence type="ECO:0000256" key="3">
    <source>
        <dbReference type="ARBA" id="ARBA00023015"/>
    </source>
</evidence>
<dbReference type="InterPro" id="IPR036388">
    <property type="entry name" value="WH-like_DNA-bd_sf"/>
</dbReference>
<keyword evidence="7" id="KW-0032">Aminotransferase</keyword>
<dbReference type="Pfam" id="PF00392">
    <property type="entry name" value="GntR"/>
    <property type="match status" value="1"/>
</dbReference>
<keyword evidence="2" id="KW-0663">Pyridoxal phosphate</keyword>
<dbReference type="SUPFAM" id="SSF46785">
    <property type="entry name" value="Winged helix' DNA-binding domain"/>
    <property type="match status" value="1"/>
</dbReference>
<evidence type="ECO:0000313" key="8">
    <source>
        <dbReference type="Proteomes" id="UP001165587"/>
    </source>
</evidence>
<dbReference type="InterPro" id="IPR051446">
    <property type="entry name" value="HTH_trans_reg/aminotransferase"/>
</dbReference>
<dbReference type="GO" id="GO:0030170">
    <property type="term" value="F:pyridoxal phosphate binding"/>
    <property type="evidence" value="ECO:0007669"/>
    <property type="project" value="InterPro"/>
</dbReference>
<evidence type="ECO:0000256" key="1">
    <source>
        <dbReference type="ARBA" id="ARBA00005384"/>
    </source>
</evidence>
<dbReference type="EMBL" id="JANLCK010000006">
    <property type="protein sequence ID" value="MCS5726598.1"/>
    <property type="molecule type" value="Genomic_DNA"/>
</dbReference>
<accession>A0AA41XHI7</accession>
<dbReference type="AlphaFoldDB" id="A0AA41XHI7"/>
<keyword evidence="8" id="KW-1185">Reference proteome</keyword>
<dbReference type="Gene3D" id="3.40.640.10">
    <property type="entry name" value="Type I PLP-dependent aspartate aminotransferase-like (Major domain)"/>
    <property type="match status" value="1"/>
</dbReference>
<comment type="similarity">
    <text evidence="1">In the C-terminal section; belongs to the class-I pyridoxal-phosphate-dependent aminotransferase family.</text>
</comment>
<evidence type="ECO:0000313" key="7">
    <source>
        <dbReference type="EMBL" id="MCS5726598.1"/>
    </source>
</evidence>
<dbReference type="GO" id="GO:0008483">
    <property type="term" value="F:transaminase activity"/>
    <property type="evidence" value="ECO:0007669"/>
    <property type="project" value="UniProtKB-KW"/>
</dbReference>
<dbReference type="CDD" id="cd07377">
    <property type="entry name" value="WHTH_GntR"/>
    <property type="match status" value="1"/>
</dbReference>
<proteinExistence type="inferred from homology"/>
<keyword evidence="5" id="KW-0804">Transcription</keyword>
<reference evidence="7" key="1">
    <citation type="submission" date="2022-08" db="EMBL/GenBank/DDBJ databases">
        <authorList>
            <person name="Deng Y."/>
            <person name="Han X.-F."/>
            <person name="Zhang Y.-Q."/>
        </authorList>
    </citation>
    <scope>NUCLEOTIDE SEQUENCE</scope>
    <source>
        <strain evidence="7">CPCC 203407</strain>
    </source>
</reference>
<evidence type="ECO:0000256" key="5">
    <source>
        <dbReference type="ARBA" id="ARBA00023163"/>
    </source>
</evidence>
<dbReference type="SUPFAM" id="SSF53383">
    <property type="entry name" value="PLP-dependent transferases"/>
    <property type="match status" value="1"/>
</dbReference>
<keyword evidence="7" id="KW-0808">Transferase</keyword>
<dbReference type="CDD" id="cd00609">
    <property type="entry name" value="AAT_like"/>
    <property type="match status" value="1"/>
</dbReference>
<dbReference type="Pfam" id="PF00155">
    <property type="entry name" value="Aminotran_1_2"/>
    <property type="match status" value="1"/>
</dbReference>
<dbReference type="InterPro" id="IPR015422">
    <property type="entry name" value="PyrdxlP-dep_Trfase_small"/>
</dbReference>
<dbReference type="InterPro" id="IPR000524">
    <property type="entry name" value="Tscrpt_reg_HTH_GntR"/>
</dbReference>